<dbReference type="EMBL" id="QSQN01000002">
    <property type="protein sequence ID" value="RGK42732.1"/>
    <property type="molecule type" value="Genomic_DNA"/>
</dbReference>
<dbReference type="GeneID" id="77333949"/>
<dbReference type="Proteomes" id="UP000260793">
    <property type="component" value="Unassembled WGS sequence"/>
</dbReference>
<reference evidence="2 3" key="1">
    <citation type="submission" date="2018-08" db="EMBL/GenBank/DDBJ databases">
        <title>A genome reference for cultivated species of the human gut microbiota.</title>
        <authorList>
            <person name="Zou Y."/>
            <person name="Xue W."/>
            <person name="Luo G."/>
        </authorList>
    </citation>
    <scope>NUCLEOTIDE SEQUENCE [LARGE SCALE GENOMIC DNA]</scope>
    <source>
        <strain evidence="2 3">TF11-7</strain>
    </source>
</reference>
<dbReference type="RefSeq" id="WP_005610014.1">
    <property type="nucleotide sequence ID" value="NZ_CABKOA010000029.1"/>
</dbReference>
<keyword evidence="1" id="KW-0812">Transmembrane</keyword>
<sequence>MNDSELRRRELLKQTRRLYQDSAAIPAVHPRYGHIYHELYDTPDSGEGEHHSGSFFARLMLAVFLFLSFVYIEQNHLKPADISSTQIVNEIQKEIPGNGMDFISRIKLY</sequence>
<comment type="caution">
    <text evidence="2">The sequence shown here is derived from an EMBL/GenBank/DDBJ whole genome shotgun (WGS) entry which is preliminary data.</text>
</comment>
<gene>
    <name evidence="2" type="ORF">DXD17_01250</name>
</gene>
<accession>A0A3E4M087</accession>
<keyword evidence="1" id="KW-1133">Transmembrane helix</keyword>
<keyword evidence="1" id="KW-0472">Membrane</keyword>
<evidence type="ECO:0000313" key="2">
    <source>
        <dbReference type="EMBL" id="RGK42732.1"/>
    </source>
</evidence>
<evidence type="ECO:0000313" key="3">
    <source>
        <dbReference type="Proteomes" id="UP000260793"/>
    </source>
</evidence>
<evidence type="ECO:0000256" key="1">
    <source>
        <dbReference type="SAM" id="Phobius"/>
    </source>
</evidence>
<name>A0A3E4M087_9FIRM</name>
<dbReference type="AlphaFoldDB" id="A0A3E4M087"/>
<protein>
    <submittedName>
        <fullName evidence="2">Uncharacterized protein</fullName>
    </submittedName>
</protein>
<organism evidence="2 3">
    <name type="scientific">[Ruminococcus] lactaris</name>
    <dbReference type="NCBI Taxonomy" id="46228"/>
    <lineage>
        <taxon>Bacteria</taxon>
        <taxon>Bacillati</taxon>
        <taxon>Bacillota</taxon>
        <taxon>Clostridia</taxon>
        <taxon>Lachnospirales</taxon>
        <taxon>Lachnospiraceae</taxon>
        <taxon>Mediterraneibacter</taxon>
    </lineage>
</organism>
<feature type="transmembrane region" description="Helical" evidence="1">
    <location>
        <begin position="55"/>
        <end position="72"/>
    </location>
</feature>
<proteinExistence type="predicted"/>